<dbReference type="AlphaFoldDB" id="A0A5S4F4P1"/>
<dbReference type="Gene3D" id="3.40.30.10">
    <property type="entry name" value="Glutaredoxin"/>
    <property type="match status" value="1"/>
</dbReference>
<dbReference type="GO" id="GO:0016491">
    <property type="term" value="F:oxidoreductase activity"/>
    <property type="evidence" value="ECO:0007669"/>
    <property type="project" value="InterPro"/>
</dbReference>
<feature type="compositionally biased region" description="Basic residues" evidence="1">
    <location>
        <begin position="1"/>
        <end position="16"/>
    </location>
</feature>
<dbReference type="Pfam" id="PF00578">
    <property type="entry name" value="AhpC-TSA"/>
    <property type="match status" value="1"/>
</dbReference>
<name>A0A5S4F4P1_9ACTN</name>
<evidence type="ECO:0000313" key="4">
    <source>
        <dbReference type="Proteomes" id="UP000309128"/>
    </source>
</evidence>
<gene>
    <name evidence="3" type="ORF">ETD86_36865</name>
</gene>
<evidence type="ECO:0000259" key="2">
    <source>
        <dbReference type="PROSITE" id="PS51352"/>
    </source>
</evidence>
<organism evidence="3 4">
    <name type="scientific">Nonomuraea turkmeniaca</name>
    <dbReference type="NCBI Taxonomy" id="103838"/>
    <lineage>
        <taxon>Bacteria</taxon>
        <taxon>Bacillati</taxon>
        <taxon>Actinomycetota</taxon>
        <taxon>Actinomycetes</taxon>
        <taxon>Streptosporangiales</taxon>
        <taxon>Streptosporangiaceae</taxon>
        <taxon>Nonomuraea</taxon>
    </lineage>
</organism>
<reference evidence="3 4" key="1">
    <citation type="submission" date="2019-05" db="EMBL/GenBank/DDBJ databases">
        <title>Draft genome sequence of Nonomuraea turkmeniaca DSM 43926.</title>
        <authorList>
            <person name="Saricaoglu S."/>
            <person name="Isik K."/>
        </authorList>
    </citation>
    <scope>NUCLEOTIDE SEQUENCE [LARGE SCALE GENOMIC DNA]</scope>
    <source>
        <strain evidence="3 4">DSM 43926</strain>
    </source>
</reference>
<comment type="caution">
    <text evidence="3">The sequence shown here is derived from an EMBL/GenBank/DDBJ whole genome shotgun (WGS) entry which is preliminary data.</text>
</comment>
<dbReference type="PROSITE" id="PS51352">
    <property type="entry name" value="THIOREDOXIN_2"/>
    <property type="match status" value="1"/>
</dbReference>
<proteinExistence type="predicted"/>
<dbReference type="InterPro" id="IPR013766">
    <property type="entry name" value="Thioredoxin_domain"/>
</dbReference>
<dbReference type="SUPFAM" id="SSF52833">
    <property type="entry name" value="Thioredoxin-like"/>
    <property type="match status" value="1"/>
</dbReference>
<feature type="domain" description="Thioredoxin" evidence="2">
    <location>
        <begin position="109"/>
        <end position="259"/>
    </location>
</feature>
<dbReference type="OrthoDB" id="9790194at2"/>
<dbReference type="EMBL" id="VCKY01000166">
    <property type="protein sequence ID" value="TMR11137.1"/>
    <property type="molecule type" value="Genomic_DNA"/>
</dbReference>
<feature type="region of interest" description="Disordered" evidence="1">
    <location>
        <begin position="98"/>
        <end position="125"/>
    </location>
</feature>
<accession>A0A5S4F4P1</accession>
<feature type="region of interest" description="Disordered" evidence="1">
    <location>
        <begin position="1"/>
        <end position="27"/>
    </location>
</feature>
<evidence type="ECO:0000256" key="1">
    <source>
        <dbReference type="SAM" id="MobiDB-lite"/>
    </source>
</evidence>
<dbReference type="GO" id="GO:0016209">
    <property type="term" value="F:antioxidant activity"/>
    <property type="evidence" value="ECO:0007669"/>
    <property type="project" value="InterPro"/>
</dbReference>
<dbReference type="InterPro" id="IPR000866">
    <property type="entry name" value="AhpC/TSA"/>
</dbReference>
<feature type="compositionally biased region" description="Low complexity" evidence="1">
    <location>
        <begin position="106"/>
        <end position="122"/>
    </location>
</feature>
<sequence length="260" mass="27428">MAQHHRRRAGGLRHPLRSTPQDGRGRVAVRASGRCYFSPTFRARFEAPVTAAAGRRHRLVRSGPAAQAYPHGVVRIRVMAAVVAAGLLTAACGASDEVSRSDAPLSSTVAPTTPAPPATASSRGSVPEALRFTATTLGGQKFDGASLAGKPVVFWFWAPWCPKCQSEAPAVKAAAGRYADVAFVGIAGLDSEAAMKDFVRRTGTGTFVQLSDEKGAVWTRLGVSQQSTFVFMKPDGSTEKASGPLDSDELDRHVAKLRAA</sequence>
<dbReference type="InterPro" id="IPR050553">
    <property type="entry name" value="Thioredoxin_ResA/DsbE_sf"/>
</dbReference>
<dbReference type="Proteomes" id="UP000309128">
    <property type="component" value="Unassembled WGS sequence"/>
</dbReference>
<dbReference type="PANTHER" id="PTHR42852">
    <property type="entry name" value="THIOL:DISULFIDE INTERCHANGE PROTEIN DSBE"/>
    <property type="match status" value="1"/>
</dbReference>
<protein>
    <submittedName>
        <fullName evidence="3">Redoxin domain-containing protein</fullName>
    </submittedName>
</protein>
<dbReference type="InterPro" id="IPR036249">
    <property type="entry name" value="Thioredoxin-like_sf"/>
</dbReference>
<evidence type="ECO:0000313" key="3">
    <source>
        <dbReference type="EMBL" id="TMR11137.1"/>
    </source>
</evidence>
<keyword evidence="4" id="KW-1185">Reference proteome</keyword>
<dbReference type="PANTHER" id="PTHR42852:SF17">
    <property type="entry name" value="THIOREDOXIN-LIKE PROTEIN HI_1115"/>
    <property type="match status" value="1"/>
</dbReference>